<dbReference type="InterPro" id="IPR052341">
    <property type="entry name" value="LOG_family_nucleotidases"/>
</dbReference>
<dbReference type="EMBL" id="QBUD01000003">
    <property type="protein sequence ID" value="PUB16185.1"/>
    <property type="molecule type" value="Genomic_DNA"/>
</dbReference>
<dbReference type="AlphaFoldDB" id="A0A2T6KJQ9"/>
<dbReference type="InterPro" id="IPR031100">
    <property type="entry name" value="LOG_fam"/>
</dbReference>
<sequence length="325" mass="36100">MKKSDQTVAATGEVPGPAPRTRDVPLPWQQPKAASEDKDAPARVAAILNSAGYLQADEDVAFLQSDDMRGVRLQLDFMKAEHGLAEQNVHHTIVVFGSTRIPEPLAARARLDRARRALDAHPKDPKAQQKVKIAEQVRKRSHYYAIAQEFGKAVGRLTALRDDGCIALMTGGGPGIMEAANRGAFHAGAKSIGLNITLPHEQYPNPYQTPGLCFRFHYFALRKMHFLNRARALVAFPGGYGTMDELFETLTLIQTRKIAPLPIVLVGREFWSRAVNFRFLVEEGVIDPEDEELFCFAETATEILEIIVHWHARAGEPLFEKPTSV</sequence>
<gene>
    <name evidence="5" type="ORF">C8N45_10338</name>
</gene>
<dbReference type="GO" id="GO:0009691">
    <property type="term" value="P:cytokinin biosynthetic process"/>
    <property type="evidence" value="ECO:0007669"/>
    <property type="project" value="InterPro"/>
</dbReference>
<dbReference type="Gene3D" id="3.40.50.450">
    <property type="match status" value="1"/>
</dbReference>
<evidence type="ECO:0000256" key="2">
    <source>
        <dbReference type="ARBA" id="ARBA00011985"/>
    </source>
</evidence>
<dbReference type="Pfam" id="PF03641">
    <property type="entry name" value="Lysine_decarbox"/>
    <property type="match status" value="1"/>
</dbReference>
<proteinExistence type="predicted"/>
<dbReference type="EC" id="3.2.2.4" evidence="2"/>
<protein>
    <recommendedName>
        <fullName evidence="3">AMP nucleosidase</fullName>
        <ecNumber evidence="2">3.2.2.4</ecNumber>
    </recommendedName>
    <alternativeName>
        <fullName evidence="3">AMP nucleosidase</fullName>
    </alternativeName>
</protein>
<dbReference type="PANTHER" id="PTHR43393">
    <property type="entry name" value="CYTOKININ RIBOSIDE 5'-MONOPHOSPHATE PHOSPHORIBOHYDROLASE"/>
    <property type="match status" value="1"/>
</dbReference>
<evidence type="ECO:0000313" key="5">
    <source>
        <dbReference type="EMBL" id="PUB16185.1"/>
    </source>
</evidence>
<name>A0A2T6KJQ9_9RHOB</name>
<evidence type="ECO:0000256" key="3">
    <source>
        <dbReference type="ARBA" id="ARBA00031983"/>
    </source>
</evidence>
<dbReference type="NCBIfam" id="TIGR00730">
    <property type="entry name" value="Rossman fold protein, TIGR00730 family"/>
    <property type="match status" value="1"/>
</dbReference>
<evidence type="ECO:0000256" key="4">
    <source>
        <dbReference type="SAM" id="MobiDB-lite"/>
    </source>
</evidence>
<dbReference type="GO" id="GO:0005829">
    <property type="term" value="C:cytosol"/>
    <property type="evidence" value="ECO:0007669"/>
    <property type="project" value="TreeGrafter"/>
</dbReference>
<dbReference type="SUPFAM" id="SSF102405">
    <property type="entry name" value="MCP/YpsA-like"/>
    <property type="match status" value="1"/>
</dbReference>
<dbReference type="PANTHER" id="PTHR43393:SF3">
    <property type="entry name" value="LYSINE DECARBOXYLASE-LIKE PROTEIN"/>
    <property type="match status" value="1"/>
</dbReference>
<accession>A0A2T6KJQ9</accession>
<organism evidence="5 6">
    <name type="scientific">Yoonia sediminilitoris</name>
    <dbReference type="NCBI Taxonomy" id="1286148"/>
    <lineage>
        <taxon>Bacteria</taxon>
        <taxon>Pseudomonadati</taxon>
        <taxon>Pseudomonadota</taxon>
        <taxon>Alphaproteobacteria</taxon>
        <taxon>Rhodobacterales</taxon>
        <taxon>Paracoccaceae</taxon>
        <taxon>Yoonia</taxon>
    </lineage>
</organism>
<dbReference type="GO" id="GO:0008714">
    <property type="term" value="F:AMP nucleosidase activity"/>
    <property type="evidence" value="ECO:0007669"/>
    <property type="project" value="UniProtKB-EC"/>
</dbReference>
<keyword evidence="6" id="KW-1185">Reference proteome</keyword>
<evidence type="ECO:0000256" key="1">
    <source>
        <dbReference type="ARBA" id="ARBA00000274"/>
    </source>
</evidence>
<dbReference type="InterPro" id="IPR005269">
    <property type="entry name" value="LOG"/>
</dbReference>
<comment type="caution">
    <text evidence="5">The sequence shown here is derived from an EMBL/GenBank/DDBJ whole genome shotgun (WGS) entry which is preliminary data.</text>
</comment>
<evidence type="ECO:0000313" key="6">
    <source>
        <dbReference type="Proteomes" id="UP000244523"/>
    </source>
</evidence>
<dbReference type="Proteomes" id="UP000244523">
    <property type="component" value="Unassembled WGS sequence"/>
</dbReference>
<reference evidence="5 6" key="1">
    <citation type="submission" date="2018-04" db="EMBL/GenBank/DDBJ databases">
        <title>Genomic Encyclopedia of Archaeal and Bacterial Type Strains, Phase II (KMG-II): from individual species to whole genera.</title>
        <authorList>
            <person name="Goeker M."/>
        </authorList>
    </citation>
    <scope>NUCLEOTIDE SEQUENCE [LARGE SCALE GENOMIC DNA]</scope>
    <source>
        <strain evidence="5 6">DSM 29955</strain>
    </source>
</reference>
<comment type="catalytic activity">
    <reaction evidence="1">
        <text>AMP + H2O = D-ribose 5-phosphate + adenine</text>
        <dbReference type="Rhea" id="RHEA:20129"/>
        <dbReference type="ChEBI" id="CHEBI:15377"/>
        <dbReference type="ChEBI" id="CHEBI:16708"/>
        <dbReference type="ChEBI" id="CHEBI:78346"/>
        <dbReference type="ChEBI" id="CHEBI:456215"/>
        <dbReference type="EC" id="3.2.2.4"/>
    </reaction>
</comment>
<feature type="region of interest" description="Disordered" evidence="4">
    <location>
        <begin position="1"/>
        <end position="40"/>
    </location>
</feature>
<dbReference type="RefSeq" id="WP_245882601.1">
    <property type="nucleotide sequence ID" value="NZ_QBUD01000003.1"/>
</dbReference>